<reference evidence="1" key="1">
    <citation type="submission" date="2022-04" db="EMBL/GenBank/DDBJ databases">
        <title>Genome of the entomopathogenic fungus Entomophthora muscae.</title>
        <authorList>
            <person name="Elya C."/>
            <person name="Lovett B.R."/>
            <person name="Lee E."/>
            <person name="Macias A.M."/>
            <person name="Hajek A.E."/>
            <person name="De Bivort B.L."/>
            <person name="Kasson M.T."/>
            <person name="De Fine Licht H.H."/>
            <person name="Stajich J.E."/>
        </authorList>
    </citation>
    <scope>NUCLEOTIDE SEQUENCE</scope>
    <source>
        <strain evidence="1">Berkeley</strain>
    </source>
</reference>
<gene>
    <name evidence="1" type="ORF">DSO57_1029404</name>
</gene>
<dbReference type="Proteomes" id="UP001165960">
    <property type="component" value="Unassembled WGS sequence"/>
</dbReference>
<evidence type="ECO:0000313" key="2">
    <source>
        <dbReference type="Proteomes" id="UP001165960"/>
    </source>
</evidence>
<feature type="non-terminal residue" evidence="1">
    <location>
        <position position="56"/>
    </location>
</feature>
<name>A0ACC2T1G8_9FUNG</name>
<accession>A0ACC2T1G8</accession>
<dbReference type="EMBL" id="QTSX02003744">
    <property type="protein sequence ID" value="KAJ9068366.1"/>
    <property type="molecule type" value="Genomic_DNA"/>
</dbReference>
<protein>
    <submittedName>
        <fullName evidence="1">Uncharacterized protein</fullName>
    </submittedName>
</protein>
<evidence type="ECO:0000313" key="1">
    <source>
        <dbReference type="EMBL" id="KAJ9068366.1"/>
    </source>
</evidence>
<comment type="caution">
    <text evidence="1">The sequence shown here is derived from an EMBL/GenBank/DDBJ whole genome shotgun (WGS) entry which is preliminary data.</text>
</comment>
<organism evidence="1 2">
    <name type="scientific">Entomophthora muscae</name>
    <dbReference type="NCBI Taxonomy" id="34485"/>
    <lineage>
        <taxon>Eukaryota</taxon>
        <taxon>Fungi</taxon>
        <taxon>Fungi incertae sedis</taxon>
        <taxon>Zoopagomycota</taxon>
        <taxon>Entomophthoromycotina</taxon>
        <taxon>Entomophthoromycetes</taxon>
        <taxon>Entomophthorales</taxon>
        <taxon>Entomophthoraceae</taxon>
        <taxon>Entomophthora</taxon>
    </lineage>
</organism>
<sequence>MTIPVTFIVARRWHTTSSWGLASESIHRDGGIQCGEGVGPHNPVKRANHVNNSLPT</sequence>
<keyword evidence="2" id="KW-1185">Reference proteome</keyword>
<proteinExistence type="predicted"/>